<keyword evidence="2" id="KW-1185">Reference proteome</keyword>
<comment type="caution">
    <text evidence="1">The sequence shown here is derived from an EMBL/GenBank/DDBJ whole genome shotgun (WGS) entry which is preliminary data.</text>
</comment>
<evidence type="ECO:0000313" key="1">
    <source>
        <dbReference type="EMBL" id="MDY5146294.1"/>
    </source>
</evidence>
<reference evidence="1 2" key="1">
    <citation type="submission" date="2023-10" db="EMBL/GenBank/DDBJ databases">
        <title>Whole Genome based description of the genera Actinobaculum and Actinotignum reveals a complex phylogenetic relationship within the species included in the genus Actinotignum.</title>
        <authorList>
            <person name="Jensen C.S."/>
            <person name="Dargis R."/>
            <person name="Kemp M."/>
            <person name="Christensen J.J."/>
        </authorList>
    </citation>
    <scope>NUCLEOTIDE SEQUENCE [LARGE SCALE GENOMIC DNA]</scope>
    <source>
        <strain evidence="1 2">SLA_B089</strain>
    </source>
</reference>
<accession>A0ABU5GBV4</accession>
<dbReference type="RefSeq" id="WP_284905883.1">
    <property type="nucleotide sequence ID" value="NZ_JASOZT010000007.1"/>
</dbReference>
<evidence type="ECO:0008006" key="3">
    <source>
        <dbReference type="Google" id="ProtNLM"/>
    </source>
</evidence>
<name>A0ABU5GBV4_9ACTO</name>
<gene>
    <name evidence="1" type="ORF">R6P33_04555</name>
</gene>
<organism evidence="1 2">
    <name type="scientific">Actinotignum timonense</name>
    <dbReference type="NCBI Taxonomy" id="1870995"/>
    <lineage>
        <taxon>Bacteria</taxon>
        <taxon>Bacillati</taxon>
        <taxon>Actinomycetota</taxon>
        <taxon>Actinomycetes</taxon>
        <taxon>Actinomycetales</taxon>
        <taxon>Actinomycetaceae</taxon>
        <taxon>Actinotignum</taxon>
    </lineage>
</organism>
<dbReference type="EMBL" id="JAWNFY010000010">
    <property type="protein sequence ID" value="MDY5146294.1"/>
    <property type="molecule type" value="Genomic_DNA"/>
</dbReference>
<protein>
    <recommendedName>
        <fullName evidence="3">Recombinase A</fullName>
    </recommendedName>
</protein>
<evidence type="ECO:0000313" key="2">
    <source>
        <dbReference type="Proteomes" id="UP001284901"/>
    </source>
</evidence>
<proteinExistence type="predicted"/>
<sequence length="279" mass="29177">MGAQKLAAARAALARAESAVGLAGSQPQVQPQSGGSGWDLPPELSPLFPRGLAPGMTLGVSGSRIALALVASLVSAQGAWCIYLGVPDMGWEACAGLGSDLNRIVTIPYLPPARSGAALSAAIDLFDVVIVGSALRLDTREQRRLAQRARNRETLLIAENWQVRDRVQARYESVTGPASGSGQIAHITVELRSAHGARLRIAWDATGWHPAAGLRAVPSAHEAARALNEVAPVLNEVAPAMRGVASRRAVPERRIPGDQAPGTGLRLVPVTDARGRCGE</sequence>
<dbReference type="Proteomes" id="UP001284901">
    <property type="component" value="Unassembled WGS sequence"/>
</dbReference>